<dbReference type="EMBL" id="JACHIF010000006">
    <property type="protein sequence ID" value="MBB5038900.1"/>
    <property type="molecule type" value="Genomic_DNA"/>
</dbReference>
<dbReference type="Pfam" id="PF24656">
    <property type="entry name" value="CEPT76_peptidase"/>
    <property type="match status" value="1"/>
</dbReference>
<sequence>MMLRLLIWSIFSGLALAGGLMAHKEGKLTAWNLWFKEWLSGEDKTYSGVRFEVDLVDRLNFVRIGVRQPLLKVDVELEAWLEKEFPTMVLDDATRISELVQSQAPRYLRVSVCTASGPTLRSLLDQYHDFGQSIGGEMTHLACAVRESAGGLMHQSLLIVGQRLEDFSPEVMASSKEEAFFSTCPHCQHPHIVRISRQQNSLGLECPQCRRTYAVVATDADGHYRFVNEFLTGYAPPAVFSKDDSRVHELFTIWAAVHANCVYTKDPGSKKAATDAWQTSLDTQRKGQGDCEDSAIFLCDWLLSRGFQARVALGRYGDLGGHAWVVVKLDDKEYLLESTEGRPDPSNPPLVSRVGSRYVPEIMFDRYALYVHSTPGQAWKGDYWSTKIWTRVEPRSLKARLQTAAGKEGEANPPEANQRVARASRPNPASAPFVELKEIPKDASIWQMPLSLGQEKLGKEPPR</sequence>
<organism evidence="5 6">
    <name type="scientific">Prosthecobacter dejongeii</name>
    <dbReference type="NCBI Taxonomy" id="48465"/>
    <lineage>
        <taxon>Bacteria</taxon>
        <taxon>Pseudomonadati</taxon>
        <taxon>Verrucomicrobiota</taxon>
        <taxon>Verrucomicrobiia</taxon>
        <taxon>Verrucomicrobiales</taxon>
        <taxon>Verrucomicrobiaceae</taxon>
        <taxon>Prosthecobacter</taxon>
    </lineage>
</organism>
<proteinExistence type="predicted"/>
<comment type="subcellular location">
    <subcellularLocation>
        <location evidence="1">Cytoplasm</location>
        <location evidence="1">Cytoskeleton</location>
    </subcellularLocation>
</comment>
<protein>
    <submittedName>
        <fullName evidence="5">Putative transglutaminase-like cysteine proteinase</fullName>
    </submittedName>
</protein>
<dbReference type="GO" id="GO:0005856">
    <property type="term" value="C:cytoskeleton"/>
    <property type="evidence" value="ECO:0007669"/>
    <property type="project" value="UniProtKB-SubCell"/>
</dbReference>
<accession>A0A7W8DR48</accession>
<reference evidence="5 6" key="1">
    <citation type="submission" date="2020-08" db="EMBL/GenBank/DDBJ databases">
        <title>Genomic Encyclopedia of Type Strains, Phase IV (KMG-IV): sequencing the most valuable type-strain genomes for metagenomic binning, comparative biology and taxonomic classification.</title>
        <authorList>
            <person name="Goeker M."/>
        </authorList>
    </citation>
    <scope>NUCLEOTIDE SEQUENCE [LARGE SCALE GENOMIC DNA]</scope>
    <source>
        <strain evidence="5 6">DSM 12251</strain>
    </source>
</reference>
<keyword evidence="2" id="KW-0963">Cytoplasm</keyword>
<dbReference type="AlphaFoldDB" id="A0A7W8DR48"/>
<feature type="compositionally biased region" description="Low complexity" evidence="3">
    <location>
        <begin position="421"/>
        <end position="432"/>
    </location>
</feature>
<dbReference type="RefSeq" id="WP_184210122.1">
    <property type="nucleotide sequence ID" value="NZ_JACHIF010000006.1"/>
</dbReference>
<dbReference type="Proteomes" id="UP000534294">
    <property type="component" value="Unassembled WGS sequence"/>
</dbReference>
<evidence type="ECO:0000313" key="5">
    <source>
        <dbReference type="EMBL" id="MBB5038900.1"/>
    </source>
</evidence>
<evidence type="ECO:0000256" key="1">
    <source>
        <dbReference type="ARBA" id="ARBA00004245"/>
    </source>
</evidence>
<dbReference type="InterPro" id="IPR056290">
    <property type="entry name" value="CEPT76/DRC7_peptidase-like_dom"/>
</dbReference>
<keyword evidence="2" id="KW-0206">Cytoskeleton</keyword>
<keyword evidence="6" id="KW-1185">Reference proteome</keyword>
<dbReference type="SUPFAM" id="SSF54001">
    <property type="entry name" value="Cysteine proteinases"/>
    <property type="match status" value="1"/>
</dbReference>
<evidence type="ECO:0000259" key="4">
    <source>
        <dbReference type="Pfam" id="PF24656"/>
    </source>
</evidence>
<evidence type="ECO:0000313" key="6">
    <source>
        <dbReference type="Proteomes" id="UP000534294"/>
    </source>
</evidence>
<dbReference type="Gene3D" id="3.10.620.30">
    <property type="match status" value="1"/>
</dbReference>
<feature type="domain" description="CEP76/DRC7 peptidase-like" evidence="4">
    <location>
        <begin position="275"/>
        <end position="339"/>
    </location>
</feature>
<feature type="region of interest" description="Disordered" evidence="3">
    <location>
        <begin position="401"/>
        <end position="433"/>
    </location>
</feature>
<evidence type="ECO:0000256" key="2">
    <source>
        <dbReference type="ARBA" id="ARBA00023212"/>
    </source>
</evidence>
<gene>
    <name evidence="5" type="ORF">HNQ64_003165</name>
</gene>
<name>A0A7W8DR48_9BACT</name>
<dbReference type="InterPro" id="IPR038765">
    <property type="entry name" value="Papain-like_cys_pep_sf"/>
</dbReference>
<evidence type="ECO:0000256" key="3">
    <source>
        <dbReference type="SAM" id="MobiDB-lite"/>
    </source>
</evidence>
<comment type="caution">
    <text evidence="5">The sequence shown here is derived from an EMBL/GenBank/DDBJ whole genome shotgun (WGS) entry which is preliminary data.</text>
</comment>